<keyword evidence="1" id="KW-1133">Transmembrane helix</keyword>
<name>A0A3G8H901_9BURK</name>
<feature type="transmembrane region" description="Helical" evidence="1">
    <location>
        <begin position="6"/>
        <end position="25"/>
    </location>
</feature>
<dbReference type="Pfam" id="PF02447">
    <property type="entry name" value="GntP_permease"/>
    <property type="match status" value="1"/>
</dbReference>
<protein>
    <submittedName>
        <fullName evidence="2">Permease DsdX</fullName>
    </submittedName>
</protein>
<feature type="transmembrane region" description="Helical" evidence="1">
    <location>
        <begin position="32"/>
        <end position="51"/>
    </location>
</feature>
<reference evidence="3" key="1">
    <citation type="submission" date="2018-11" db="EMBL/GenBank/DDBJ databases">
        <title>FDA dAtabase for Regulatory Grade micrObial Sequences (FDA-ARGOS): Supporting development and validation of Infectious Disease Dx tests.</title>
        <authorList>
            <person name="Goldberg B."/>
            <person name="Campos J."/>
            <person name="Tallon L."/>
            <person name="Sadzewicz L."/>
            <person name="Zhao X."/>
            <person name="Vavikolanu K."/>
            <person name="Mehta A."/>
            <person name="Aluvathingal J."/>
            <person name="Nadendla S."/>
            <person name="Geyer C."/>
            <person name="Nandy P."/>
            <person name="Yan Y."/>
            <person name="Sichtig H."/>
        </authorList>
    </citation>
    <scope>NUCLEOTIDE SEQUENCE [LARGE SCALE GENOMIC DNA]</scope>
    <source>
        <strain evidence="3">FDAARGOS_614</strain>
    </source>
</reference>
<feature type="transmembrane region" description="Helical" evidence="1">
    <location>
        <begin position="310"/>
        <end position="329"/>
    </location>
</feature>
<dbReference type="RefSeq" id="WP_124686446.1">
    <property type="nucleotide sequence ID" value="NZ_CP033970.1"/>
</dbReference>
<proteinExistence type="predicted"/>
<keyword evidence="1" id="KW-0812">Transmembrane</keyword>
<dbReference type="InterPro" id="IPR003474">
    <property type="entry name" value="Glcn_transporter"/>
</dbReference>
<feature type="transmembrane region" description="Helical" evidence="1">
    <location>
        <begin position="427"/>
        <end position="451"/>
    </location>
</feature>
<feature type="transmembrane region" description="Helical" evidence="1">
    <location>
        <begin position="341"/>
        <end position="360"/>
    </location>
</feature>
<dbReference type="PIRSF" id="PIRSF002746">
    <property type="entry name" value="Gluconate_transporter"/>
    <property type="match status" value="1"/>
</dbReference>
<feature type="transmembrane region" description="Helical" evidence="1">
    <location>
        <begin position="271"/>
        <end position="290"/>
    </location>
</feature>
<feature type="transmembrane region" description="Helical" evidence="1">
    <location>
        <begin position="182"/>
        <end position="201"/>
    </location>
</feature>
<feature type="transmembrane region" description="Helical" evidence="1">
    <location>
        <begin position="392"/>
        <end position="415"/>
    </location>
</feature>
<dbReference type="GO" id="GO:0015128">
    <property type="term" value="F:gluconate transmembrane transporter activity"/>
    <property type="evidence" value="ECO:0007669"/>
    <property type="project" value="InterPro"/>
</dbReference>
<dbReference type="AlphaFoldDB" id="A0A3G8H901"/>
<feature type="transmembrane region" description="Helical" evidence="1">
    <location>
        <begin position="366"/>
        <end position="385"/>
    </location>
</feature>
<dbReference type="KEGG" id="cpau:EHF44_25425"/>
<dbReference type="Proteomes" id="UP000270411">
    <property type="component" value="Chromosome 2"/>
</dbReference>
<evidence type="ECO:0000256" key="1">
    <source>
        <dbReference type="SAM" id="Phobius"/>
    </source>
</evidence>
<sequence>MGAVTGTTLLIYALIAVIALVILIAKYKLNPFITLVVVSVALGFAVGMPMGDIVKSFEAGVGGTLGHIALVIGLGTMLGKMMAESGGAERIALTLINFFGEKNVHWAMVVIAFIVGLPVFFEVGFVLLIPIAFNVAKRTNTSMILVGIPMVCGLSVVHGLIPPHPAALLAVQAYGADMGRTILYALIVGIPTAVIAGPLFAKLIDRHVKLPAVNPLAEQLTEEADSAKSGNLPGFGITVLTILLPVFLMLIGSWADLITTPKTFANDFLKLIGNSVMALLIATLFSFYTFGKARGFNRDMILKFTNECVAPTAIITLVVGAGGGFGRILRDSGISTAIVDVATHANVSVLVLGWLVAVMIRIATGSATVAMTTAAGIVAPIAASVPGTRPELLVLTTGAGSLILSHVNDGGFWLVKEYFNMTVAQTFKTWSVAETIISVVALLFTLALATVV</sequence>
<gene>
    <name evidence="2" type="ORF">EHF44_25425</name>
</gene>
<dbReference type="OrthoDB" id="9787129at2"/>
<keyword evidence="1" id="KW-0472">Membrane</keyword>
<dbReference type="EMBL" id="CP033970">
    <property type="protein sequence ID" value="AZG16715.1"/>
    <property type="molecule type" value="Genomic_DNA"/>
</dbReference>
<feature type="transmembrane region" description="Helical" evidence="1">
    <location>
        <begin position="235"/>
        <end position="259"/>
    </location>
</feature>
<feature type="transmembrane region" description="Helical" evidence="1">
    <location>
        <begin position="104"/>
        <end position="131"/>
    </location>
</feature>
<accession>A0A3G8H901</accession>
<organism evidence="2 3">
    <name type="scientific">Cupriavidus pauculus</name>
    <dbReference type="NCBI Taxonomy" id="82633"/>
    <lineage>
        <taxon>Bacteria</taxon>
        <taxon>Pseudomonadati</taxon>
        <taxon>Pseudomonadota</taxon>
        <taxon>Betaproteobacteria</taxon>
        <taxon>Burkholderiales</taxon>
        <taxon>Burkholderiaceae</taxon>
        <taxon>Cupriavidus</taxon>
    </lineage>
</organism>
<evidence type="ECO:0000313" key="3">
    <source>
        <dbReference type="Proteomes" id="UP000270411"/>
    </source>
</evidence>
<feature type="transmembrane region" description="Helical" evidence="1">
    <location>
        <begin position="143"/>
        <end position="161"/>
    </location>
</feature>
<evidence type="ECO:0000313" key="2">
    <source>
        <dbReference type="EMBL" id="AZG16715.1"/>
    </source>
</evidence>
<dbReference type="PANTHER" id="PTHR30354:SF26">
    <property type="entry name" value="TRANSPORTER, PUTATIVE-RELATED"/>
    <property type="match status" value="1"/>
</dbReference>
<dbReference type="NCBIfam" id="TIGR00791">
    <property type="entry name" value="gntP"/>
    <property type="match status" value="1"/>
</dbReference>
<dbReference type="PANTHER" id="PTHR30354">
    <property type="entry name" value="GNT FAMILY GLUCONATE TRANSPORTER"/>
    <property type="match status" value="1"/>
</dbReference>
<dbReference type="GO" id="GO:0005886">
    <property type="term" value="C:plasma membrane"/>
    <property type="evidence" value="ECO:0007669"/>
    <property type="project" value="TreeGrafter"/>
</dbReference>